<evidence type="ECO:0000313" key="7">
    <source>
        <dbReference type="Proteomes" id="UP000038830"/>
    </source>
</evidence>
<dbReference type="Pfam" id="PF07690">
    <property type="entry name" value="MFS_1"/>
    <property type="match status" value="1"/>
</dbReference>
<evidence type="ECO:0008006" key="8">
    <source>
        <dbReference type="Google" id="ProtNLM"/>
    </source>
</evidence>
<feature type="transmembrane region" description="Helical" evidence="5">
    <location>
        <begin position="330"/>
        <end position="352"/>
    </location>
</feature>
<dbReference type="Gene3D" id="1.20.1250.20">
    <property type="entry name" value="MFS general substrate transporter like domains"/>
    <property type="match status" value="2"/>
</dbReference>
<evidence type="ECO:0000256" key="3">
    <source>
        <dbReference type="ARBA" id="ARBA00022989"/>
    </source>
</evidence>
<evidence type="ECO:0000256" key="4">
    <source>
        <dbReference type="ARBA" id="ARBA00023136"/>
    </source>
</evidence>
<dbReference type="InterPro" id="IPR011701">
    <property type="entry name" value="MFS"/>
</dbReference>
<gene>
    <name evidence="6" type="ORF">BN1211_3614</name>
</gene>
<feature type="transmembrane region" description="Helical" evidence="5">
    <location>
        <begin position="105"/>
        <end position="125"/>
    </location>
</feature>
<evidence type="ECO:0000256" key="2">
    <source>
        <dbReference type="ARBA" id="ARBA00022692"/>
    </source>
</evidence>
<dbReference type="AlphaFoldDB" id="A0A0H5C538"/>
<dbReference type="Proteomes" id="UP000038830">
    <property type="component" value="Unassembled WGS sequence"/>
</dbReference>
<feature type="transmembrane region" description="Helical" evidence="5">
    <location>
        <begin position="41"/>
        <end position="62"/>
    </location>
</feature>
<evidence type="ECO:0000256" key="5">
    <source>
        <dbReference type="SAM" id="Phobius"/>
    </source>
</evidence>
<dbReference type="PANTHER" id="PTHR21576">
    <property type="entry name" value="UNCHARACTERIZED NODULIN-LIKE PROTEIN"/>
    <property type="match status" value="1"/>
</dbReference>
<evidence type="ECO:0000256" key="1">
    <source>
        <dbReference type="ARBA" id="ARBA00004141"/>
    </source>
</evidence>
<organism evidence="6 7">
    <name type="scientific">Cyberlindnera jadinii (strain ATCC 18201 / CBS 1600 / BCRC 20928 / JCM 3617 / NBRC 0987 / NRRL Y-1542)</name>
    <name type="common">Torula yeast</name>
    <name type="synonym">Candida utilis</name>
    <dbReference type="NCBI Taxonomy" id="983966"/>
    <lineage>
        <taxon>Eukaryota</taxon>
        <taxon>Fungi</taxon>
        <taxon>Dikarya</taxon>
        <taxon>Ascomycota</taxon>
        <taxon>Saccharomycotina</taxon>
        <taxon>Saccharomycetes</taxon>
        <taxon>Phaffomycetales</taxon>
        <taxon>Phaffomycetaceae</taxon>
        <taxon>Cyberlindnera</taxon>
    </lineage>
</organism>
<protein>
    <recommendedName>
        <fullName evidence="8">MFS general substrate transporter</fullName>
    </recommendedName>
</protein>
<feature type="transmembrane region" description="Helical" evidence="5">
    <location>
        <begin position="137"/>
        <end position="156"/>
    </location>
</feature>
<accession>A0A0H5C538</accession>
<dbReference type="EMBL" id="CDQK01000004">
    <property type="protein sequence ID" value="CEP23101.1"/>
    <property type="molecule type" value="Genomic_DNA"/>
</dbReference>
<reference evidence="7" key="1">
    <citation type="journal article" date="2015" name="J. Biotechnol.">
        <title>The structure of the Cyberlindnera jadinii genome and its relation to Candida utilis analyzed by the occurrence of single nucleotide polymorphisms.</title>
        <authorList>
            <person name="Rupp O."/>
            <person name="Brinkrolf K."/>
            <person name="Buerth C."/>
            <person name="Kunigo M."/>
            <person name="Schneider J."/>
            <person name="Jaenicke S."/>
            <person name="Goesmann A."/>
            <person name="Puehler A."/>
            <person name="Jaeger K.-E."/>
            <person name="Ernst J.F."/>
        </authorList>
    </citation>
    <scope>NUCLEOTIDE SEQUENCE [LARGE SCALE GENOMIC DNA]</scope>
    <source>
        <strain evidence="7">ATCC 18201 / CBS 1600 / BCRC 20928 / JCM 3617 / NBRC 0987 / NRRL Y-1542</strain>
    </source>
</reference>
<keyword evidence="4 5" id="KW-0472">Membrane</keyword>
<comment type="subcellular location">
    <subcellularLocation>
        <location evidence="1">Membrane</location>
        <topology evidence="1">Multi-pass membrane protein</topology>
    </subcellularLocation>
</comment>
<sequence length="446" mass="48688">MNRVLVVLVCAVVGVTAGTLYLFSAYGPQLAHRLHYSGTDISLIGFTGSMGVALSGIPAGVVVDRSIPWAQFLGGLLISLGYFGLKAQFDSQFSSVGLSSTLTCLIGVGSTLINSAMIKCSAAVFPDNRGTATSFPVATYGLSAFAYSVTGHWFFGPDTSRFLGYIASSALVICICGLPVIYYADKQQEVQQRGEDTLELEPYVSGASVVHASKSNMTKAQVLRSSRFWIVFSLLGILAGLGQLYIYSCGLIVKSLYHSSDENEINHAQSFQVSLLSICNCASRLMCGACGDFIANRLQQQRSWIVFVPAFVLLSVQVVCYLVSDYNVLWVSSMLDGVGYGFVWSSIPQLLLEYFGLEAFSFSWGFVNLSPILPGFLFTRLFGSYYDSNSTWDDIAKSKVCVKGNSCYNTTYRITFVFSSIALVLAVWINVRPYVQRRYSQVAQHS</sequence>
<proteinExistence type="predicted"/>
<feature type="transmembrane region" description="Helical" evidence="5">
    <location>
        <begin position="228"/>
        <end position="253"/>
    </location>
</feature>
<name>A0A0H5C538_CYBJN</name>
<feature type="transmembrane region" description="Helical" evidence="5">
    <location>
        <begin position="412"/>
        <end position="431"/>
    </location>
</feature>
<keyword evidence="2 5" id="KW-0812">Transmembrane</keyword>
<feature type="transmembrane region" description="Helical" evidence="5">
    <location>
        <begin position="304"/>
        <end position="324"/>
    </location>
</feature>
<feature type="transmembrane region" description="Helical" evidence="5">
    <location>
        <begin position="69"/>
        <end position="85"/>
    </location>
</feature>
<keyword evidence="3 5" id="KW-1133">Transmembrane helix</keyword>
<feature type="transmembrane region" description="Helical" evidence="5">
    <location>
        <begin position="162"/>
        <end position="184"/>
    </location>
</feature>
<dbReference type="InterPro" id="IPR036259">
    <property type="entry name" value="MFS_trans_sf"/>
</dbReference>
<dbReference type="GO" id="GO:0022857">
    <property type="term" value="F:transmembrane transporter activity"/>
    <property type="evidence" value="ECO:0007669"/>
    <property type="project" value="InterPro"/>
</dbReference>
<dbReference type="GO" id="GO:0000329">
    <property type="term" value="C:fungal-type vacuole membrane"/>
    <property type="evidence" value="ECO:0007669"/>
    <property type="project" value="TreeGrafter"/>
</dbReference>
<evidence type="ECO:0000313" key="6">
    <source>
        <dbReference type="EMBL" id="CEP23101.1"/>
    </source>
</evidence>
<feature type="transmembrane region" description="Helical" evidence="5">
    <location>
        <begin position="364"/>
        <end position="383"/>
    </location>
</feature>
<dbReference type="SUPFAM" id="SSF103473">
    <property type="entry name" value="MFS general substrate transporter"/>
    <property type="match status" value="1"/>
</dbReference>
<dbReference type="PANTHER" id="PTHR21576:SF158">
    <property type="entry name" value="RIBOSOMAL RNA-PROCESSING PROTEIN 12-LIKE CONSERVED DOMAIN-CONTAINING PROTEIN"/>
    <property type="match status" value="1"/>
</dbReference>